<evidence type="ECO:0000313" key="8">
    <source>
        <dbReference type="EMBL" id="NDV91585.1"/>
    </source>
</evidence>
<feature type="transmembrane region" description="Helical" evidence="6">
    <location>
        <begin position="65"/>
        <end position="87"/>
    </location>
</feature>
<dbReference type="CDD" id="cd07731">
    <property type="entry name" value="ComA-like_MBL-fold"/>
    <property type="match status" value="1"/>
</dbReference>
<dbReference type="Pfam" id="PF03772">
    <property type="entry name" value="Competence"/>
    <property type="match status" value="1"/>
</dbReference>
<dbReference type="InterPro" id="IPR001279">
    <property type="entry name" value="Metallo-B-lactamas"/>
</dbReference>
<dbReference type="PANTHER" id="PTHR30619">
    <property type="entry name" value="DNA INTERNALIZATION/COMPETENCE PROTEIN COMEC/REC2"/>
    <property type="match status" value="1"/>
</dbReference>
<feature type="transmembrane region" description="Helical" evidence="6">
    <location>
        <begin position="398"/>
        <end position="422"/>
    </location>
</feature>
<keyword evidence="5 6" id="KW-0472">Membrane</keyword>
<dbReference type="NCBIfam" id="TIGR00360">
    <property type="entry name" value="ComEC_N-term"/>
    <property type="match status" value="1"/>
</dbReference>
<dbReference type="GO" id="GO:0030420">
    <property type="term" value="P:establishment of competence for transformation"/>
    <property type="evidence" value="ECO:0007669"/>
    <property type="project" value="InterPro"/>
</dbReference>
<feature type="transmembrane region" description="Helical" evidence="6">
    <location>
        <begin position="434"/>
        <end position="457"/>
    </location>
</feature>
<keyword evidence="2" id="KW-1003">Cell membrane</keyword>
<dbReference type="SUPFAM" id="SSF56281">
    <property type="entry name" value="Metallo-hydrolase/oxidoreductase"/>
    <property type="match status" value="1"/>
</dbReference>
<feature type="transmembrane region" description="Helical" evidence="6">
    <location>
        <begin position="307"/>
        <end position="327"/>
    </location>
</feature>
<dbReference type="EMBL" id="JAAAWN010000012">
    <property type="protein sequence ID" value="NDV91585.1"/>
    <property type="molecule type" value="Genomic_DNA"/>
</dbReference>
<feature type="transmembrane region" description="Helical" evidence="6">
    <location>
        <begin position="333"/>
        <end position="366"/>
    </location>
</feature>
<sequence>MANRITIWCSSFCSSALSAVFWSALPSPTSLLCIALLAVIFIVIGQVTTKTTAFWWHTAITYSRLWIGVSGALAGVLWMASVGHSYLSWQLPKHKIQQDVTVLGQVVSGGCLNYHQIDNKGQGANRLAHTYKVSISQIDGEKMPANLIMQLRTIESHPCIHNQDTFSALVRIKPAYGSINPVGFNFQQYLVSQNVVATGYIKNLIARDNGQNIDHHHGVAFSLNAHLIQLELQNTQWWQALLLGNRQALTPTDWQLIQRTGTAHLFSISGMHLGIIAATTFYVCCVGYLLVRLVFPITQTMVSIRQVVLLVVLVSAFGYAYISGMALPVMRAYLLLLLVSVTAIARVAITPFSLMVMMVFFCLLIYPLSILQASFYLSIGAVVFIALLNWRYRLTSRPWYIGLVVMQFAISVAMLPLTLMWFGSASLIGIIANLLVVPIITFLLPIALSLLFTLFIAPSGFLYEWASTSLRYLDGLLSYVLKALIYFEQLPFSHVALGIEPFGLASFFVAVVLFLLPVWRSRWLCIAIFTAPLLLSVVAFNDDRWFLHVFDAGQGTALAITKGKRTILIDTGPAYEGESRIMGDMLPLFLAQINASYIDMVVISHNDMDHAGGVKTLQQWLPKHQSAASWFTPTNGCRQGTQFRWQGLEVRFLWPLQGNTENNNNTSCVVKIFDANHSLLLPGDIERSSEYALIKTQQKLSANVLLSPHHGSSTSSTAAFIEGVSPDVVIHTQGYENRWKFPTKNVYQRYQKFGATQFTTSEYGYIRLEFSPNDIIVSPLRRDIRRRWYLHRKPPRHLTD</sequence>
<feature type="transmembrane region" description="Helical" evidence="6">
    <location>
        <begin position="373"/>
        <end position="392"/>
    </location>
</feature>
<feature type="transmembrane region" description="Helical" evidence="6">
    <location>
        <begin position="494"/>
        <end position="515"/>
    </location>
</feature>
<feature type="transmembrane region" description="Helical" evidence="6">
    <location>
        <begin position="521"/>
        <end position="540"/>
    </location>
</feature>
<dbReference type="InterPro" id="IPR004797">
    <property type="entry name" value="Competence_ComEC/Rec2"/>
</dbReference>
<proteinExistence type="predicted"/>
<reference evidence="8 9" key="1">
    <citation type="submission" date="2020-01" db="EMBL/GenBank/DDBJ databases">
        <authorList>
            <person name="Chen J."/>
            <person name="Zhu S."/>
            <person name="Yang J."/>
        </authorList>
    </citation>
    <scope>NUCLEOTIDE SEQUENCE [LARGE SCALE GENOMIC DNA]</scope>
    <source>
        <strain evidence="8 9">345S023</strain>
    </source>
</reference>
<dbReference type="Pfam" id="PF13567">
    <property type="entry name" value="DUF4131"/>
    <property type="match status" value="1"/>
</dbReference>
<name>A0A7X5LMW6_9ALTE</name>
<dbReference type="RefSeq" id="WP_163085452.1">
    <property type="nucleotide sequence ID" value="NZ_JAAAWN010000012.1"/>
</dbReference>
<keyword evidence="4 6" id="KW-1133">Transmembrane helix</keyword>
<dbReference type="PANTHER" id="PTHR30619:SF1">
    <property type="entry name" value="RECOMBINATION PROTEIN 2"/>
    <property type="match status" value="1"/>
</dbReference>
<comment type="subcellular location">
    <subcellularLocation>
        <location evidence="1">Cell membrane</location>
        <topology evidence="1">Multi-pass membrane protein</topology>
    </subcellularLocation>
</comment>
<feature type="transmembrane region" description="Helical" evidence="6">
    <location>
        <begin position="28"/>
        <end position="45"/>
    </location>
</feature>
<accession>A0A7X5LMW6</accession>
<feature type="domain" description="Metallo-beta-lactamase" evidence="7">
    <location>
        <begin position="554"/>
        <end position="733"/>
    </location>
</feature>
<evidence type="ECO:0000256" key="4">
    <source>
        <dbReference type="ARBA" id="ARBA00022989"/>
    </source>
</evidence>
<keyword evidence="9" id="KW-1185">Reference proteome</keyword>
<feature type="transmembrane region" description="Helical" evidence="6">
    <location>
        <begin position="273"/>
        <end position="295"/>
    </location>
</feature>
<evidence type="ECO:0000256" key="5">
    <source>
        <dbReference type="ARBA" id="ARBA00023136"/>
    </source>
</evidence>
<dbReference type="GO" id="GO:0005886">
    <property type="term" value="C:plasma membrane"/>
    <property type="evidence" value="ECO:0007669"/>
    <property type="project" value="UniProtKB-SubCell"/>
</dbReference>
<dbReference type="InterPro" id="IPR025405">
    <property type="entry name" value="DUF4131"/>
</dbReference>
<evidence type="ECO:0000313" key="9">
    <source>
        <dbReference type="Proteomes" id="UP000470213"/>
    </source>
</evidence>
<evidence type="ECO:0000256" key="6">
    <source>
        <dbReference type="SAM" id="Phobius"/>
    </source>
</evidence>
<dbReference type="SMART" id="SM00849">
    <property type="entry name" value="Lactamase_B"/>
    <property type="match status" value="1"/>
</dbReference>
<dbReference type="AlphaFoldDB" id="A0A7X5LMW6"/>
<comment type="caution">
    <text evidence="8">The sequence shown here is derived from an EMBL/GenBank/DDBJ whole genome shotgun (WGS) entry which is preliminary data.</text>
</comment>
<dbReference type="InterPro" id="IPR004477">
    <property type="entry name" value="ComEC_N"/>
</dbReference>
<evidence type="ECO:0000256" key="1">
    <source>
        <dbReference type="ARBA" id="ARBA00004651"/>
    </source>
</evidence>
<protein>
    <submittedName>
        <fullName evidence="8">DNA internalization-related competence protein ComEC/Rec2</fullName>
    </submittedName>
</protein>
<organism evidence="8 9">
    <name type="scientific">Alteromonas profundi</name>
    <dbReference type="NCBI Taxonomy" id="2696062"/>
    <lineage>
        <taxon>Bacteria</taxon>
        <taxon>Pseudomonadati</taxon>
        <taxon>Pseudomonadota</taxon>
        <taxon>Gammaproteobacteria</taxon>
        <taxon>Alteromonadales</taxon>
        <taxon>Alteromonadaceae</taxon>
        <taxon>Alteromonas/Salinimonas group</taxon>
        <taxon>Alteromonas</taxon>
    </lineage>
</organism>
<gene>
    <name evidence="8" type="ORF">GTH32_10355</name>
</gene>
<keyword evidence="3 6" id="KW-0812">Transmembrane</keyword>
<evidence type="ECO:0000256" key="3">
    <source>
        <dbReference type="ARBA" id="ARBA00022692"/>
    </source>
</evidence>
<dbReference type="Pfam" id="PF00753">
    <property type="entry name" value="Lactamase_B"/>
    <property type="match status" value="1"/>
</dbReference>
<dbReference type="InterPro" id="IPR052159">
    <property type="entry name" value="Competence_DNA_uptake"/>
</dbReference>
<evidence type="ECO:0000259" key="7">
    <source>
        <dbReference type="SMART" id="SM00849"/>
    </source>
</evidence>
<dbReference type="InterPro" id="IPR036866">
    <property type="entry name" value="RibonucZ/Hydroxyglut_hydro"/>
</dbReference>
<dbReference type="Gene3D" id="3.60.15.10">
    <property type="entry name" value="Ribonuclease Z/Hydroxyacylglutathione hydrolase-like"/>
    <property type="match status" value="1"/>
</dbReference>
<evidence type="ECO:0000256" key="2">
    <source>
        <dbReference type="ARBA" id="ARBA00022475"/>
    </source>
</evidence>
<dbReference type="NCBIfam" id="TIGR00361">
    <property type="entry name" value="ComEC_Rec2"/>
    <property type="match status" value="1"/>
</dbReference>
<dbReference type="InterPro" id="IPR035681">
    <property type="entry name" value="ComA-like_MBL"/>
</dbReference>
<dbReference type="Proteomes" id="UP000470213">
    <property type="component" value="Unassembled WGS sequence"/>
</dbReference>